<evidence type="ECO:0000256" key="2">
    <source>
        <dbReference type="ARBA" id="ARBA00012438"/>
    </source>
</evidence>
<accession>A0A830EYP1</accession>
<dbReference type="PROSITE" id="PS50113">
    <property type="entry name" value="PAC"/>
    <property type="match status" value="1"/>
</dbReference>
<keyword evidence="3" id="KW-0597">Phosphoprotein</keyword>
<keyword evidence="5" id="KW-0418">Kinase</keyword>
<dbReference type="InterPro" id="IPR003594">
    <property type="entry name" value="HATPase_dom"/>
</dbReference>
<feature type="domain" description="PAC" evidence="10">
    <location>
        <begin position="107"/>
        <end position="157"/>
    </location>
</feature>
<evidence type="ECO:0000256" key="5">
    <source>
        <dbReference type="ARBA" id="ARBA00022777"/>
    </source>
</evidence>
<evidence type="ECO:0000256" key="4">
    <source>
        <dbReference type="ARBA" id="ARBA00022679"/>
    </source>
</evidence>
<comment type="catalytic activity">
    <reaction evidence="1">
        <text>ATP + protein L-histidine = ADP + protein N-phospho-L-histidine.</text>
        <dbReference type="EC" id="2.7.13.3"/>
    </reaction>
</comment>
<dbReference type="InterPro" id="IPR013767">
    <property type="entry name" value="PAS_fold"/>
</dbReference>
<dbReference type="AlphaFoldDB" id="A0A830EYP1"/>
<keyword evidence="12" id="KW-1185">Reference proteome</keyword>
<dbReference type="GO" id="GO:0000155">
    <property type="term" value="F:phosphorelay sensor kinase activity"/>
    <property type="evidence" value="ECO:0007669"/>
    <property type="project" value="InterPro"/>
</dbReference>
<evidence type="ECO:0000256" key="1">
    <source>
        <dbReference type="ARBA" id="ARBA00000085"/>
    </source>
</evidence>
<dbReference type="Gene3D" id="1.10.287.130">
    <property type="match status" value="1"/>
</dbReference>
<dbReference type="Gene3D" id="3.30.565.10">
    <property type="entry name" value="Histidine kinase-like ATPase, C-terminal domain"/>
    <property type="match status" value="1"/>
</dbReference>
<keyword evidence="4" id="KW-0808">Transferase</keyword>
<dbReference type="InterPro" id="IPR000014">
    <property type="entry name" value="PAS"/>
</dbReference>
<feature type="domain" description="Histidine kinase" evidence="8">
    <location>
        <begin position="168"/>
        <end position="363"/>
    </location>
</feature>
<dbReference type="SUPFAM" id="SSF55874">
    <property type="entry name" value="ATPase domain of HSP90 chaperone/DNA topoisomerase II/histidine kinase"/>
    <property type="match status" value="1"/>
</dbReference>
<evidence type="ECO:0000259" key="10">
    <source>
        <dbReference type="PROSITE" id="PS50113"/>
    </source>
</evidence>
<organism evidence="11 12">
    <name type="scientific">Halarchaeum grantii</name>
    <dbReference type="NCBI Taxonomy" id="1193105"/>
    <lineage>
        <taxon>Archaea</taxon>
        <taxon>Methanobacteriati</taxon>
        <taxon>Methanobacteriota</taxon>
        <taxon>Stenosarchaea group</taxon>
        <taxon>Halobacteria</taxon>
        <taxon>Halobacteriales</taxon>
        <taxon>Halobacteriaceae</taxon>
    </lineage>
</organism>
<feature type="domain" description="PAS" evidence="9">
    <location>
        <begin position="30"/>
        <end position="100"/>
    </location>
</feature>
<keyword evidence="6" id="KW-0902">Two-component regulatory system</keyword>
<dbReference type="InterPro" id="IPR036097">
    <property type="entry name" value="HisK_dim/P_sf"/>
</dbReference>
<dbReference type="InterPro" id="IPR003661">
    <property type="entry name" value="HisK_dim/P_dom"/>
</dbReference>
<dbReference type="OrthoDB" id="8127at2157"/>
<dbReference type="CDD" id="cd00082">
    <property type="entry name" value="HisKA"/>
    <property type="match status" value="1"/>
</dbReference>
<dbReference type="SMART" id="SM00091">
    <property type="entry name" value="PAS"/>
    <property type="match status" value="1"/>
</dbReference>
<sequence>MSSSGPPSDADDSDSTVLDESGNVEPGVLDKEFFEALVENGSDAIVSIDENSRILFANRSVERVFGYEPDELVGEPLTTIMPERFRDAHHEAIARYLETGERTLDWRDVELPAKHADGHEVQLSITFEEHRYDGERVFSGIMRDVTDRVERERELERQNEQLERFASIVSHDLRDPLQTAKADVSILESQYGTDELFDELDTTLDRMDALIDDVLTLAKQGKTIGETAMVALPDVARAAWRTARVETATLDVEADVGNVRADRERLETLLQNLFRNAVQHAGADVTVRVGTLPDGFYVADDGPGFGTETTEDLFEYGYTTDESGTGFGLSIVAEIADAHGWSVSATAGETGGARFEFHGATAGHEVGER</sequence>
<evidence type="ECO:0000256" key="7">
    <source>
        <dbReference type="SAM" id="MobiDB-lite"/>
    </source>
</evidence>
<evidence type="ECO:0000259" key="8">
    <source>
        <dbReference type="PROSITE" id="PS50109"/>
    </source>
</evidence>
<protein>
    <recommendedName>
        <fullName evidence="2">histidine kinase</fullName>
        <ecNumber evidence="2">2.7.13.3</ecNumber>
    </recommendedName>
</protein>
<dbReference type="InterPro" id="IPR036890">
    <property type="entry name" value="HATPase_C_sf"/>
</dbReference>
<dbReference type="Proteomes" id="UP000628840">
    <property type="component" value="Unassembled WGS sequence"/>
</dbReference>
<name>A0A830EYP1_9EURY</name>
<dbReference type="EC" id="2.7.13.3" evidence="2"/>
<dbReference type="SUPFAM" id="SSF47384">
    <property type="entry name" value="Homodimeric domain of signal transducing histidine kinase"/>
    <property type="match status" value="1"/>
</dbReference>
<proteinExistence type="predicted"/>
<evidence type="ECO:0000259" key="9">
    <source>
        <dbReference type="PROSITE" id="PS50112"/>
    </source>
</evidence>
<dbReference type="Pfam" id="PF00989">
    <property type="entry name" value="PAS"/>
    <property type="match status" value="1"/>
</dbReference>
<comment type="caution">
    <text evidence="11">The sequence shown here is derived from an EMBL/GenBank/DDBJ whole genome shotgun (WGS) entry which is preliminary data.</text>
</comment>
<feature type="region of interest" description="Disordered" evidence="7">
    <location>
        <begin position="1"/>
        <end position="24"/>
    </location>
</feature>
<dbReference type="NCBIfam" id="TIGR00229">
    <property type="entry name" value="sensory_box"/>
    <property type="match status" value="1"/>
</dbReference>
<dbReference type="SMART" id="SM00387">
    <property type="entry name" value="HATPase_c"/>
    <property type="match status" value="1"/>
</dbReference>
<dbReference type="PANTHER" id="PTHR43711:SF1">
    <property type="entry name" value="HISTIDINE KINASE 1"/>
    <property type="match status" value="1"/>
</dbReference>
<dbReference type="PANTHER" id="PTHR43711">
    <property type="entry name" value="TWO-COMPONENT HISTIDINE KINASE"/>
    <property type="match status" value="1"/>
</dbReference>
<dbReference type="InterPro" id="IPR004358">
    <property type="entry name" value="Sig_transdc_His_kin-like_C"/>
</dbReference>
<evidence type="ECO:0000256" key="3">
    <source>
        <dbReference type="ARBA" id="ARBA00022553"/>
    </source>
</evidence>
<gene>
    <name evidence="11" type="ORF">GCM10009037_03000</name>
</gene>
<dbReference type="InterPro" id="IPR005467">
    <property type="entry name" value="His_kinase_dom"/>
</dbReference>
<evidence type="ECO:0000313" key="11">
    <source>
        <dbReference type="EMBL" id="GGL22939.1"/>
    </source>
</evidence>
<evidence type="ECO:0000313" key="12">
    <source>
        <dbReference type="Proteomes" id="UP000628840"/>
    </source>
</evidence>
<dbReference type="InterPro" id="IPR000700">
    <property type="entry name" value="PAS-assoc_C"/>
</dbReference>
<dbReference type="GO" id="GO:0006355">
    <property type="term" value="P:regulation of DNA-templated transcription"/>
    <property type="evidence" value="ECO:0007669"/>
    <property type="project" value="InterPro"/>
</dbReference>
<dbReference type="PRINTS" id="PR00344">
    <property type="entry name" value="BCTRLSENSOR"/>
</dbReference>
<dbReference type="InterPro" id="IPR050736">
    <property type="entry name" value="Sensor_HK_Regulatory"/>
</dbReference>
<dbReference type="Pfam" id="PF02518">
    <property type="entry name" value="HATPase_c"/>
    <property type="match status" value="1"/>
</dbReference>
<dbReference type="CDD" id="cd00130">
    <property type="entry name" value="PAS"/>
    <property type="match status" value="1"/>
</dbReference>
<dbReference type="Pfam" id="PF00512">
    <property type="entry name" value="HisKA"/>
    <property type="match status" value="1"/>
</dbReference>
<dbReference type="RefSeq" id="WP_188877324.1">
    <property type="nucleotide sequence ID" value="NZ_BMPF01000001.1"/>
</dbReference>
<dbReference type="PROSITE" id="PS50109">
    <property type="entry name" value="HIS_KIN"/>
    <property type="match status" value="1"/>
</dbReference>
<dbReference type="SUPFAM" id="SSF55785">
    <property type="entry name" value="PYP-like sensor domain (PAS domain)"/>
    <property type="match status" value="1"/>
</dbReference>
<dbReference type="PROSITE" id="PS50112">
    <property type="entry name" value="PAS"/>
    <property type="match status" value="1"/>
</dbReference>
<evidence type="ECO:0000256" key="6">
    <source>
        <dbReference type="ARBA" id="ARBA00023012"/>
    </source>
</evidence>
<dbReference type="Gene3D" id="3.30.450.20">
    <property type="entry name" value="PAS domain"/>
    <property type="match status" value="1"/>
</dbReference>
<reference evidence="11 12" key="1">
    <citation type="journal article" date="2019" name="Int. J. Syst. Evol. Microbiol.">
        <title>The Global Catalogue of Microorganisms (GCM) 10K type strain sequencing project: providing services to taxonomists for standard genome sequencing and annotation.</title>
        <authorList>
            <consortium name="The Broad Institute Genomics Platform"/>
            <consortium name="The Broad Institute Genome Sequencing Center for Infectious Disease"/>
            <person name="Wu L."/>
            <person name="Ma J."/>
        </authorList>
    </citation>
    <scope>NUCLEOTIDE SEQUENCE [LARGE SCALE GENOMIC DNA]</scope>
    <source>
        <strain evidence="11 12">JCM 19585</strain>
    </source>
</reference>
<dbReference type="InterPro" id="IPR035965">
    <property type="entry name" value="PAS-like_dom_sf"/>
</dbReference>
<dbReference type="SMART" id="SM00388">
    <property type="entry name" value="HisKA"/>
    <property type="match status" value="1"/>
</dbReference>
<dbReference type="EMBL" id="BMPF01000001">
    <property type="protein sequence ID" value="GGL22939.1"/>
    <property type="molecule type" value="Genomic_DNA"/>
</dbReference>